<accession>A0A9D4BYX4</accession>
<dbReference type="AlphaFoldDB" id="A0A9D4BYX4"/>
<reference evidence="1" key="1">
    <citation type="journal article" date="2019" name="bioRxiv">
        <title>The Genome of the Zebra Mussel, Dreissena polymorpha: A Resource for Invasive Species Research.</title>
        <authorList>
            <person name="McCartney M.A."/>
            <person name="Auch B."/>
            <person name="Kono T."/>
            <person name="Mallez S."/>
            <person name="Zhang Y."/>
            <person name="Obille A."/>
            <person name="Becker A."/>
            <person name="Abrahante J.E."/>
            <person name="Garbe J."/>
            <person name="Badalamenti J.P."/>
            <person name="Herman A."/>
            <person name="Mangelson H."/>
            <person name="Liachko I."/>
            <person name="Sullivan S."/>
            <person name="Sone E.D."/>
            <person name="Koren S."/>
            <person name="Silverstein K.A.T."/>
            <person name="Beckman K.B."/>
            <person name="Gohl D.M."/>
        </authorList>
    </citation>
    <scope>NUCLEOTIDE SEQUENCE</scope>
    <source>
        <strain evidence="1">Duluth1</strain>
        <tissue evidence="1">Whole animal</tissue>
    </source>
</reference>
<organism evidence="1 2">
    <name type="scientific">Dreissena polymorpha</name>
    <name type="common">Zebra mussel</name>
    <name type="synonym">Mytilus polymorpha</name>
    <dbReference type="NCBI Taxonomy" id="45954"/>
    <lineage>
        <taxon>Eukaryota</taxon>
        <taxon>Metazoa</taxon>
        <taxon>Spiralia</taxon>
        <taxon>Lophotrochozoa</taxon>
        <taxon>Mollusca</taxon>
        <taxon>Bivalvia</taxon>
        <taxon>Autobranchia</taxon>
        <taxon>Heteroconchia</taxon>
        <taxon>Euheterodonta</taxon>
        <taxon>Imparidentia</taxon>
        <taxon>Neoheterodontei</taxon>
        <taxon>Myida</taxon>
        <taxon>Dreissenoidea</taxon>
        <taxon>Dreissenidae</taxon>
        <taxon>Dreissena</taxon>
    </lineage>
</organism>
<evidence type="ECO:0000313" key="1">
    <source>
        <dbReference type="EMBL" id="KAH3713582.1"/>
    </source>
</evidence>
<dbReference type="EMBL" id="JAIWYP010000014">
    <property type="protein sequence ID" value="KAH3713582.1"/>
    <property type="molecule type" value="Genomic_DNA"/>
</dbReference>
<keyword evidence="2" id="KW-1185">Reference proteome</keyword>
<sequence length="76" mass="8875">MEQLTEQEASFRQIGLEFRNLCDHLREELDEFTNVVRAIIIKRNDKITDLEREISQLKDALMKVTPKGRVGQSKSD</sequence>
<reference evidence="1" key="2">
    <citation type="submission" date="2020-11" db="EMBL/GenBank/DDBJ databases">
        <authorList>
            <person name="McCartney M.A."/>
            <person name="Auch B."/>
            <person name="Kono T."/>
            <person name="Mallez S."/>
            <person name="Becker A."/>
            <person name="Gohl D.M."/>
            <person name="Silverstein K.A.T."/>
            <person name="Koren S."/>
            <person name="Bechman K.B."/>
            <person name="Herman A."/>
            <person name="Abrahante J.E."/>
            <person name="Garbe J."/>
        </authorList>
    </citation>
    <scope>NUCLEOTIDE SEQUENCE</scope>
    <source>
        <strain evidence="1">Duluth1</strain>
        <tissue evidence="1">Whole animal</tissue>
    </source>
</reference>
<gene>
    <name evidence="1" type="ORF">DPMN_073374</name>
</gene>
<protein>
    <submittedName>
        <fullName evidence="1">Uncharacterized protein</fullName>
    </submittedName>
</protein>
<name>A0A9D4BYX4_DREPO</name>
<proteinExistence type="predicted"/>
<comment type="caution">
    <text evidence="1">The sequence shown here is derived from an EMBL/GenBank/DDBJ whole genome shotgun (WGS) entry which is preliminary data.</text>
</comment>
<evidence type="ECO:0000313" key="2">
    <source>
        <dbReference type="Proteomes" id="UP000828390"/>
    </source>
</evidence>
<dbReference type="Proteomes" id="UP000828390">
    <property type="component" value="Unassembled WGS sequence"/>
</dbReference>